<dbReference type="GO" id="GO:0016788">
    <property type="term" value="F:hydrolase activity, acting on ester bonds"/>
    <property type="evidence" value="ECO:0007669"/>
    <property type="project" value="InterPro"/>
</dbReference>
<dbReference type="InterPro" id="IPR035669">
    <property type="entry name" value="SGNH_plant_lipase-like"/>
</dbReference>
<dbReference type="Gramene" id="ESQ41844">
    <property type="protein sequence ID" value="ESQ41844"/>
    <property type="gene ID" value="EUTSA_v10013876mg"/>
</dbReference>
<keyword evidence="6" id="KW-1185">Reference proteome</keyword>
<dbReference type="Proteomes" id="UP000030689">
    <property type="component" value="Unassembled WGS sequence"/>
</dbReference>
<dbReference type="OrthoDB" id="1600564at2759"/>
<dbReference type="EMBL" id="KI517464">
    <property type="protein sequence ID" value="ESQ41844.1"/>
    <property type="molecule type" value="Genomic_DNA"/>
</dbReference>
<keyword evidence="4" id="KW-0443">Lipid metabolism</keyword>
<dbReference type="PANTHER" id="PTHR45648">
    <property type="entry name" value="GDSL LIPASE/ACYLHYDROLASE FAMILY PROTEIN (AFU_ORTHOLOGUE AFUA_4G14700)"/>
    <property type="match status" value="1"/>
</dbReference>
<dbReference type="GO" id="GO:0016042">
    <property type="term" value="P:lipid catabolic process"/>
    <property type="evidence" value="ECO:0007669"/>
    <property type="project" value="UniProtKB-KW"/>
</dbReference>
<evidence type="ECO:0000256" key="2">
    <source>
        <dbReference type="ARBA" id="ARBA00022801"/>
    </source>
</evidence>
<keyword evidence="2" id="KW-0378">Hydrolase</keyword>
<gene>
    <name evidence="5" type="ORF">EUTSA_v10013876mg</name>
</gene>
<protein>
    <submittedName>
        <fullName evidence="5">Uncharacterized protein</fullName>
    </submittedName>
</protein>
<dbReference type="SUPFAM" id="SSF52266">
    <property type="entry name" value="SGNH hydrolase"/>
    <property type="match status" value="1"/>
</dbReference>
<dbReference type="CDD" id="cd01837">
    <property type="entry name" value="SGNH_plant_lipase_like"/>
    <property type="match status" value="1"/>
</dbReference>
<evidence type="ECO:0000313" key="5">
    <source>
        <dbReference type="EMBL" id="ESQ41844.1"/>
    </source>
</evidence>
<reference evidence="5 6" key="1">
    <citation type="journal article" date="2013" name="Front. Plant Sci.">
        <title>The Reference Genome of the Halophytic Plant Eutrema salsugineum.</title>
        <authorList>
            <person name="Yang R."/>
            <person name="Jarvis D.E."/>
            <person name="Chen H."/>
            <person name="Beilstein M.A."/>
            <person name="Grimwood J."/>
            <person name="Jenkins J."/>
            <person name="Shu S."/>
            <person name="Prochnik S."/>
            <person name="Xin M."/>
            <person name="Ma C."/>
            <person name="Schmutz J."/>
            <person name="Wing R.A."/>
            <person name="Mitchell-Olds T."/>
            <person name="Schumaker K.S."/>
            <person name="Wang X."/>
        </authorList>
    </citation>
    <scope>NUCLEOTIDE SEQUENCE [LARGE SCALE GENOMIC DNA]</scope>
</reference>
<dbReference type="eggNOG" id="ENOG502QQP0">
    <property type="taxonomic scope" value="Eukaryota"/>
</dbReference>
<dbReference type="InterPro" id="IPR001087">
    <property type="entry name" value="GDSL"/>
</dbReference>
<dbReference type="InterPro" id="IPR051058">
    <property type="entry name" value="GDSL_Est/Lipase"/>
</dbReference>
<dbReference type="AlphaFoldDB" id="V4LDQ7"/>
<name>V4LDQ7_EUTSA</name>
<dbReference type="InterPro" id="IPR036514">
    <property type="entry name" value="SGNH_hydro_sf"/>
</dbReference>
<dbReference type="STRING" id="72664.V4LDQ7"/>
<keyword evidence="3" id="KW-0442">Lipid degradation</keyword>
<dbReference type="OMA" id="NGRCSAE"/>
<comment type="similarity">
    <text evidence="1">Belongs to the 'GDSL' lipolytic enzyme family.</text>
</comment>
<dbReference type="Pfam" id="PF00657">
    <property type="entry name" value="Lipase_GDSL"/>
    <property type="match status" value="1"/>
</dbReference>
<evidence type="ECO:0000313" key="6">
    <source>
        <dbReference type="Proteomes" id="UP000030689"/>
    </source>
</evidence>
<accession>V4LDQ7</accession>
<sequence>MAMITGKSKSLVIAFVSLFLVLVMSGPIVVEARAFFVFGDSLVDSGNNNYLLTTARADSPPYGIDFPTRRPTGRFSNGLNIPDLISEAISNEEPPLPYLSPDLRGRRLLNGANFASAGIGILNDTGFQFINIIRMYQQLDYFQQYQQRVSRLIGKPQTQRLVSQSLVLITVGGNDFVNNYFLVPYSARSRQYALPDYVRLLVSEYKKILLRLYSLGVGRVLVTGAGPLGCAPAELARSSSSNGRCSAELQRAASLYDPQLLQMINEINRKIGKNVFIAANTNQMQMDFLSTPRSYGFVTSKVACCGQGPYNGIGLCTVLSNLCPNRDLYVFWDAFHPTEKANRLIVRNILTGTTKYMNPMNLSSALAL</sequence>
<dbReference type="Gene3D" id="3.40.50.1110">
    <property type="entry name" value="SGNH hydrolase"/>
    <property type="match status" value="1"/>
</dbReference>
<evidence type="ECO:0000256" key="1">
    <source>
        <dbReference type="ARBA" id="ARBA00008668"/>
    </source>
</evidence>
<organism evidence="5 6">
    <name type="scientific">Eutrema salsugineum</name>
    <name type="common">Saltwater cress</name>
    <name type="synonym">Sisymbrium salsugineum</name>
    <dbReference type="NCBI Taxonomy" id="72664"/>
    <lineage>
        <taxon>Eukaryota</taxon>
        <taxon>Viridiplantae</taxon>
        <taxon>Streptophyta</taxon>
        <taxon>Embryophyta</taxon>
        <taxon>Tracheophyta</taxon>
        <taxon>Spermatophyta</taxon>
        <taxon>Magnoliopsida</taxon>
        <taxon>eudicotyledons</taxon>
        <taxon>Gunneridae</taxon>
        <taxon>Pentapetalae</taxon>
        <taxon>rosids</taxon>
        <taxon>malvids</taxon>
        <taxon>Brassicales</taxon>
        <taxon>Brassicaceae</taxon>
        <taxon>Eutremeae</taxon>
        <taxon>Eutrema</taxon>
    </lineage>
</organism>
<proteinExistence type="inferred from homology"/>
<evidence type="ECO:0000256" key="3">
    <source>
        <dbReference type="ARBA" id="ARBA00022963"/>
    </source>
</evidence>
<evidence type="ECO:0000256" key="4">
    <source>
        <dbReference type="ARBA" id="ARBA00023098"/>
    </source>
</evidence>
<dbReference type="PANTHER" id="PTHR45648:SF43">
    <property type="entry name" value="(RAPE) HYPOTHETICAL PROTEIN"/>
    <property type="match status" value="1"/>
</dbReference>
<dbReference type="KEGG" id="eus:EUTSA_v10013876mg"/>